<dbReference type="InterPro" id="IPR036910">
    <property type="entry name" value="HMG_box_dom_sf"/>
</dbReference>
<comment type="caution">
    <text evidence="5">The sequence shown here is derived from an EMBL/GenBank/DDBJ whole genome shotgun (WGS) entry which is preliminary data.</text>
</comment>
<dbReference type="Gene3D" id="1.10.30.10">
    <property type="entry name" value="High mobility group box domain"/>
    <property type="match status" value="1"/>
</dbReference>
<sequence length="156" mass="16441">MVKTKLSPKATPAAASKASTKGAAKKENKASAAADKKVKKDSVAAAASSSSVKTDTSSSKPALKEQKGKAAPQEKQKKEKKPLSAYNLFVQRESARMKEEDPSMTTRQRFAAAATLWADSPENPKRGQPKKARKPKANAKAIPDSDDASALASSEA</sequence>
<gene>
    <name evidence="5" type="ORF">MYCIT1_LOCUS33990</name>
    <name evidence="4" type="ORF">MYCIT1_LOCUS8936</name>
</gene>
<evidence type="ECO:0000256" key="2">
    <source>
        <dbReference type="SAM" id="MobiDB-lite"/>
    </source>
</evidence>
<feature type="compositionally biased region" description="Low complexity" evidence="2">
    <location>
        <begin position="1"/>
        <end position="22"/>
    </location>
</feature>
<protein>
    <recommendedName>
        <fullName evidence="3">HMG box domain-containing protein</fullName>
    </recommendedName>
</protein>
<dbReference type="GO" id="GO:0005634">
    <property type="term" value="C:nucleus"/>
    <property type="evidence" value="ECO:0007669"/>
    <property type="project" value="UniProtKB-UniRule"/>
</dbReference>
<evidence type="ECO:0000256" key="1">
    <source>
        <dbReference type="PROSITE-ProRule" id="PRU00267"/>
    </source>
</evidence>
<keyword evidence="1" id="KW-0238">DNA-binding</keyword>
<dbReference type="AlphaFoldDB" id="A0AAD2HUZ9"/>
<dbReference type="InterPro" id="IPR056775">
    <property type="entry name" value="YABBY_C"/>
</dbReference>
<proteinExistence type="predicted"/>
<name>A0AAD2HUZ9_9AGAR</name>
<feature type="compositionally biased region" description="Basic residues" evidence="2">
    <location>
        <begin position="127"/>
        <end position="137"/>
    </location>
</feature>
<dbReference type="EMBL" id="CAVNYO010000452">
    <property type="protein sequence ID" value="CAK5282322.1"/>
    <property type="molecule type" value="Genomic_DNA"/>
</dbReference>
<feature type="compositionally biased region" description="Basic and acidic residues" evidence="2">
    <location>
        <begin position="24"/>
        <end position="42"/>
    </location>
</feature>
<feature type="compositionally biased region" description="Basic and acidic residues" evidence="2">
    <location>
        <begin position="62"/>
        <end position="77"/>
    </location>
</feature>
<dbReference type="EMBL" id="CAVNYO010000110">
    <property type="protein sequence ID" value="CAK5266909.1"/>
    <property type="molecule type" value="Genomic_DNA"/>
</dbReference>
<reference evidence="5" key="1">
    <citation type="submission" date="2023-11" db="EMBL/GenBank/DDBJ databases">
        <authorList>
            <person name="De Vega J J."/>
            <person name="De Vega J J."/>
        </authorList>
    </citation>
    <scope>NUCLEOTIDE SEQUENCE</scope>
</reference>
<accession>A0AAD2HUZ9</accession>
<organism evidence="5 6">
    <name type="scientific">Mycena citricolor</name>
    <dbReference type="NCBI Taxonomy" id="2018698"/>
    <lineage>
        <taxon>Eukaryota</taxon>
        <taxon>Fungi</taxon>
        <taxon>Dikarya</taxon>
        <taxon>Basidiomycota</taxon>
        <taxon>Agaricomycotina</taxon>
        <taxon>Agaricomycetes</taxon>
        <taxon>Agaricomycetidae</taxon>
        <taxon>Agaricales</taxon>
        <taxon>Marasmiineae</taxon>
        <taxon>Mycenaceae</taxon>
        <taxon>Mycena</taxon>
    </lineage>
</organism>
<dbReference type="SUPFAM" id="SSF47095">
    <property type="entry name" value="HMG-box"/>
    <property type="match status" value="1"/>
</dbReference>
<keyword evidence="1" id="KW-0539">Nucleus</keyword>
<feature type="compositionally biased region" description="Low complexity" evidence="2">
    <location>
        <begin position="43"/>
        <end position="60"/>
    </location>
</feature>
<evidence type="ECO:0000313" key="4">
    <source>
        <dbReference type="EMBL" id="CAK5266909.1"/>
    </source>
</evidence>
<dbReference type="Pfam" id="PF04690">
    <property type="entry name" value="YABBY"/>
    <property type="match status" value="1"/>
</dbReference>
<feature type="compositionally biased region" description="Low complexity" evidence="2">
    <location>
        <begin position="138"/>
        <end position="156"/>
    </location>
</feature>
<dbReference type="Proteomes" id="UP001295794">
    <property type="component" value="Unassembled WGS sequence"/>
</dbReference>
<dbReference type="GO" id="GO:0003677">
    <property type="term" value="F:DNA binding"/>
    <property type="evidence" value="ECO:0007669"/>
    <property type="project" value="UniProtKB-UniRule"/>
</dbReference>
<evidence type="ECO:0000313" key="6">
    <source>
        <dbReference type="Proteomes" id="UP001295794"/>
    </source>
</evidence>
<feature type="region of interest" description="Disordered" evidence="2">
    <location>
        <begin position="1"/>
        <end position="156"/>
    </location>
</feature>
<evidence type="ECO:0000313" key="5">
    <source>
        <dbReference type="EMBL" id="CAK5282322.1"/>
    </source>
</evidence>
<dbReference type="PROSITE" id="PS50118">
    <property type="entry name" value="HMG_BOX_2"/>
    <property type="match status" value="1"/>
</dbReference>
<dbReference type="InterPro" id="IPR009071">
    <property type="entry name" value="HMG_box_dom"/>
</dbReference>
<keyword evidence="6" id="KW-1185">Reference proteome</keyword>
<feature type="domain" description="HMG box" evidence="3">
    <location>
        <begin position="79"/>
        <end position="137"/>
    </location>
</feature>
<feature type="DNA-binding region" description="HMG box" evidence="1">
    <location>
        <begin position="79"/>
        <end position="137"/>
    </location>
</feature>
<evidence type="ECO:0000259" key="3">
    <source>
        <dbReference type="PROSITE" id="PS50118"/>
    </source>
</evidence>